<dbReference type="Pfam" id="PF08002">
    <property type="entry name" value="DUF1697"/>
    <property type="match status" value="1"/>
</dbReference>
<dbReference type="PANTHER" id="PTHR36439:SF1">
    <property type="entry name" value="DUF1697 DOMAIN-CONTAINING PROTEIN"/>
    <property type="match status" value="1"/>
</dbReference>
<dbReference type="KEGG" id="atl:Athai_58700"/>
<dbReference type="PIRSF" id="PIRSF008502">
    <property type="entry name" value="UCP008502"/>
    <property type="match status" value="1"/>
</dbReference>
<dbReference type="EMBL" id="AP023355">
    <property type="protein sequence ID" value="BCJ38367.1"/>
    <property type="molecule type" value="Genomic_DNA"/>
</dbReference>
<dbReference type="InterPro" id="IPR012545">
    <property type="entry name" value="DUF1697"/>
</dbReference>
<dbReference type="RefSeq" id="WP_203964412.1">
    <property type="nucleotide sequence ID" value="NZ_AP023355.1"/>
</dbReference>
<evidence type="ECO:0000313" key="2">
    <source>
        <dbReference type="Proteomes" id="UP000611640"/>
    </source>
</evidence>
<accession>A0A7R7DV17</accession>
<evidence type="ECO:0008006" key="3">
    <source>
        <dbReference type="Google" id="ProtNLM"/>
    </source>
</evidence>
<sequence>MERQLALLRGVNLGTRNRVGMAELRAMLAELGYARISTHLQSGNAVFSAATPADRTAALIRAAIESEFGLDVPVLVRTAAQLRAVLAADPFGSIAADEARYLVQFLDAEPDPGRLAELDAQRYEPERFQLLGRELYLWLPGGVHKSRLEPALRRIVGVGTARNWRTVRRLLELMET</sequence>
<dbReference type="SUPFAM" id="SSF160379">
    <property type="entry name" value="SP0830-like"/>
    <property type="match status" value="1"/>
</dbReference>
<gene>
    <name evidence="1" type="ORF">Athai_58700</name>
</gene>
<organism evidence="1 2">
    <name type="scientific">Actinocatenispora thailandica</name>
    <dbReference type="NCBI Taxonomy" id="227318"/>
    <lineage>
        <taxon>Bacteria</taxon>
        <taxon>Bacillati</taxon>
        <taxon>Actinomycetota</taxon>
        <taxon>Actinomycetes</taxon>
        <taxon>Micromonosporales</taxon>
        <taxon>Micromonosporaceae</taxon>
        <taxon>Actinocatenispora</taxon>
    </lineage>
</organism>
<dbReference type="Proteomes" id="UP000611640">
    <property type="component" value="Chromosome"/>
</dbReference>
<dbReference type="AlphaFoldDB" id="A0A7R7DV17"/>
<dbReference type="Gene3D" id="3.30.70.1280">
    <property type="entry name" value="SP0830-like domains"/>
    <property type="match status" value="1"/>
</dbReference>
<dbReference type="PANTHER" id="PTHR36439">
    <property type="entry name" value="BLL4334 PROTEIN"/>
    <property type="match status" value="1"/>
</dbReference>
<protein>
    <recommendedName>
        <fullName evidence="3">DUF1697 domain-containing protein</fullName>
    </recommendedName>
</protein>
<reference evidence="1 2" key="1">
    <citation type="submission" date="2020-08" db="EMBL/GenBank/DDBJ databases">
        <title>Whole genome shotgun sequence of Actinocatenispora thailandica NBRC 105041.</title>
        <authorList>
            <person name="Komaki H."/>
            <person name="Tamura T."/>
        </authorList>
    </citation>
    <scope>NUCLEOTIDE SEQUENCE [LARGE SCALE GENOMIC DNA]</scope>
    <source>
        <strain evidence="1 2">NBRC 105041</strain>
    </source>
</reference>
<evidence type="ECO:0000313" key="1">
    <source>
        <dbReference type="EMBL" id="BCJ38367.1"/>
    </source>
</evidence>
<name>A0A7R7DV17_9ACTN</name>
<keyword evidence="2" id="KW-1185">Reference proteome</keyword>
<proteinExistence type="predicted"/>